<feature type="transmembrane region" description="Helical" evidence="1">
    <location>
        <begin position="113"/>
        <end position="136"/>
    </location>
</feature>
<dbReference type="OrthoDB" id="5791097at2759"/>
<dbReference type="EMBL" id="LUCM01002405">
    <property type="protein sequence ID" value="KAA0197390.1"/>
    <property type="molecule type" value="Genomic_DNA"/>
</dbReference>
<evidence type="ECO:0000256" key="1">
    <source>
        <dbReference type="SAM" id="Phobius"/>
    </source>
</evidence>
<organism evidence="2 3">
    <name type="scientific">Fasciolopsis buskii</name>
    <dbReference type="NCBI Taxonomy" id="27845"/>
    <lineage>
        <taxon>Eukaryota</taxon>
        <taxon>Metazoa</taxon>
        <taxon>Spiralia</taxon>
        <taxon>Lophotrochozoa</taxon>
        <taxon>Platyhelminthes</taxon>
        <taxon>Trematoda</taxon>
        <taxon>Digenea</taxon>
        <taxon>Plagiorchiida</taxon>
        <taxon>Echinostomata</taxon>
        <taxon>Echinostomatoidea</taxon>
        <taxon>Fasciolidae</taxon>
        <taxon>Fasciolopsis</taxon>
    </lineage>
</organism>
<accession>A0A8E0VN53</accession>
<dbReference type="GO" id="GO:0008324">
    <property type="term" value="F:monoatomic cation transmembrane transporter activity"/>
    <property type="evidence" value="ECO:0007669"/>
    <property type="project" value="InterPro"/>
</dbReference>
<sequence length="267" mass="29772">MNSSRCAREILFSCALAGTGMICAGTYLDWLKVVCIFTNFILKVNHASKFDPRLLAIVPPLIGLKGNLEVTLSSRLSTVIQSIVAGCVISIVCMLLFPSNEEVRVYLVNTERLLSVCIITCCLSICCLMDIMNCVFFKLDSPIFLGCRGSDVRVVCPNFWPVLSPSAKYYVESFSKSSHGYYVAHVRQLLRTTFHSNYYEQPITIIVLNYAKQPQNHSLTEKELMDALSGQILAHFSHKLPNLARLQIAINGKLPSISLVFVILIDI</sequence>
<proteinExistence type="predicted"/>
<keyword evidence="1" id="KW-1133">Transmembrane helix</keyword>
<dbReference type="AlphaFoldDB" id="A0A8E0VN53"/>
<dbReference type="PANTHER" id="PTHR16228">
    <property type="entry name" value="DIVALENT CATION TRANSPORTER SOLUTE CARRIER FAMILY 41"/>
    <property type="match status" value="1"/>
</dbReference>
<keyword evidence="3" id="KW-1185">Reference proteome</keyword>
<gene>
    <name evidence="2" type="ORF">FBUS_11303</name>
</gene>
<keyword evidence="1" id="KW-0472">Membrane</keyword>
<name>A0A8E0VN53_9TREM</name>
<keyword evidence="1" id="KW-0812">Transmembrane</keyword>
<feature type="transmembrane region" description="Helical" evidence="1">
    <location>
        <begin position="78"/>
        <end position="97"/>
    </location>
</feature>
<protein>
    <submittedName>
        <fullName evidence="2">Uncharacterized protein</fullName>
    </submittedName>
</protein>
<dbReference type="InterPro" id="IPR045349">
    <property type="entry name" value="SLC41A1-3"/>
</dbReference>
<evidence type="ECO:0000313" key="2">
    <source>
        <dbReference type="EMBL" id="KAA0197390.1"/>
    </source>
</evidence>
<dbReference type="Proteomes" id="UP000728185">
    <property type="component" value="Unassembled WGS sequence"/>
</dbReference>
<dbReference type="GO" id="GO:0005886">
    <property type="term" value="C:plasma membrane"/>
    <property type="evidence" value="ECO:0007669"/>
    <property type="project" value="TreeGrafter"/>
</dbReference>
<evidence type="ECO:0000313" key="3">
    <source>
        <dbReference type="Proteomes" id="UP000728185"/>
    </source>
</evidence>
<dbReference type="PANTHER" id="PTHR16228:SF7">
    <property type="entry name" value="SLC41A_MGTE INTEGRAL MEMBRANE DOMAIN-CONTAINING PROTEIN"/>
    <property type="match status" value="1"/>
</dbReference>
<reference evidence="2" key="1">
    <citation type="submission" date="2019-05" db="EMBL/GenBank/DDBJ databases">
        <title>Annotation for the trematode Fasciolopsis buski.</title>
        <authorList>
            <person name="Choi Y.-J."/>
        </authorList>
    </citation>
    <scope>NUCLEOTIDE SEQUENCE</scope>
    <source>
        <strain evidence="2">HT</strain>
        <tissue evidence="2">Whole worm</tissue>
    </source>
</reference>
<comment type="caution">
    <text evidence="2">The sequence shown here is derived from an EMBL/GenBank/DDBJ whole genome shotgun (WGS) entry which is preliminary data.</text>
</comment>